<name>A0A2X0VC94_9GAMM</name>
<protein>
    <submittedName>
        <fullName evidence="1">Uncharacterized protein</fullName>
    </submittedName>
</protein>
<dbReference type="Proteomes" id="UP000250086">
    <property type="component" value="Unassembled WGS sequence"/>
</dbReference>
<proteinExistence type="predicted"/>
<dbReference type="RefSeq" id="WP_113744560.1">
    <property type="nucleotide sequence ID" value="NZ_UAPV01000001.1"/>
</dbReference>
<accession>A0A2X0VC94</accession>
<reference evidence="1 2" key="1">
    <citation type="submission" date="2018-06" db="EMBL/GenBank/DDBJ databases">
        <authorList>
            <consortium name="Pathogen Informatics"/>
            <person name="Doyle S."/>
        </authorList>
    </citation>
    <scope>NUCLEOTIDE SEQUENCE [LARGE SCALE GENOMIC DNA]</scope>
    <source>
        <strain evidence="1 2">NCTC13093</strain>
    </source>
</reference>
<dbReference type="EMBL" id="UAPV01000001">
    <property type="protein sequence ID" value="SPT70495.1"/>
    <property type="molecule type" value="Genomic_DNA"/>
</dbReference>
<evidence type="ECO:0000313" key="1">
    <source>
        <dbReference type="EMBL" id="SPT70495.1"/>
    </source>
</evidence>
<keyword evidence="2" id="KW-1185">Reference proteome</keyword>
<sequence length="180" mass="20533">MLTEKYPTYLKGHVKRYEIKRLPTLTLCSLTGNELLEILYYGKLLRLQSEPQAYIIDGDEAPGLIAARDIQSGETFVIFDGGVHGYNNMFCDVYDKSILANRPLKKYDIPASKLLLELGYSIDYEDEKEYFIKDGADRVELINGDSMPWHQVLTDGFDYIALYYVNKAGKPVQIMEAELA</sequence>
<gene>
    <name evidence="1" type="ORF">NCTC13093_01911</name>
</gene>
<organism evidence="1 2">
    <name type="scientific">Anaerobiospirillum thomasii</name>
    <dbReference type="NCBI Taxonomy" id="179995"/>
    <lineage>
        <taxon>Bacteria</taxon>
        <taxon>Pseudomonadati</taxon>
        <taxon>Pseudomonadota</taxon>
        <taxon>Gammaproteobacteria</taxon>
        <taxon>Aeromonadales</taxon>
        <taxon>Succinivibrionaceae</taxon>
        <taxon>Anaerobiospirillum</taxon>
    </lineage>
</organism>
<dbReference type="AlphaFoldDB" id="A0A2X0VC94"/>
<evidence type="ECO:0000313" key="2">
    <source>
        <dbReference type="Proteomes" id="UP000250086"/>
    </source>
</evidence>